<protein>
    <submittedName>
        <fullName evidence="1">Putative GTP-binding protein</fullName>
    </submittedName>
</protein>
<dbReference type="EMBL" id="AP017924">
    <property type="protein sequence ID" value="BAW19030.1"/>
    <property type="molecule type" value="Genomic_DNA"/>
</dbReference>
<name>A0A1L7N0P2_9CAUD</name>
<dbReference type="OrthoDB" id="13008at10239"/>
<organism evidence="1 2">
    <name type="scientific">Ralstonia phage RP12</name>
    <dbReference type="NCBI Taxonomy" id="1923889"/>
    <lineage>
        <taxon>Viruses</taxon>
        <taxon>Duplodnaviria</taxon>
        <taxon>Heunggongvirae</taxon>
        <taxon>Uroviricota</taxon>
        <taxon>Caudoviricetes</taxon>
        <taxon>Chimalliviridae</taxon>
        <taxon>Ripduovirus</taxon>
        <taxon>Ripduovirus RP12</taxon>
    </lineage>
</organism>
<evidence type="ECO:0000313" key="1">
    <source>
        <dbReference type="EMBL" id="BAW19030.1"/>
    </source>
</evidence>
<dbReference type="KEGG" id="vg:40074451"/>
<dbReference type="Proteomes" id="UP000222831">
    <property type="component" value="Segment"/>
</dbReference>
<reference evidence="1 2" key="1">
    <citation type="submission" date="2016-12" db="EMBL/GenBank/DDBJ databases">
        <title>Characterization of two jumbo phages RP12 and RP31 infecting the phytopathogen Ralstonia solanacearum.</title>
        <authorList>
            <person name="Kawasaki T."/>
            <person name="Yoshikawa G."/>
            <person name="Ogata H."/>
            <person name="Yamada T."/>
        </authorList>
    </citation>
    <scope>NUCLEOTIDE SEQUENCE [LARGE SCALE GENOMIC DNA]</scope>
    <source>
        <strain evidence="1 2">RP12</strain>
    </source>
</reference>
<dbReference type="RefSeq" id="YP_009598749.1">
    <property type="nucleotide sequence ID" value="NC_041911.1"/>
</dbReference>
<accession>A0A1L7N0P2</accession>
<dbReference type="GeneID" id="40074451"/>
<sequence>MIVDWAEENGEPCFKFPANWDELGKAAGHIRNAEMRNVLTHLLVFWDGESKGTKEMIDNTIKMGINNVFLVSVKPDEWWIDYQRRKREKKFAARQ</sequence>
<keyword evidence="2" id="KW-1185">Reference proteome</keyword>
<evidence type="ECO:0000313" key="2">
    <source>
        <dbReference type="Proteomes" id="UP000222831"/>
    </source>
</evidence>
<proteinExistence type="predicted"/>